<proteinExistence type="predicted"/>
<dbReference type="PANTHER" id="PTHR30250">
    <property type="entry name" value="PST FAMILY PREDICTED COLANIC ACID TRANSPORTER"/>
    <property type="match status" value="1"/>
</dbReference>
<evidence type="ECO:0000256" key="1">
    <source>
        <dbReference type="ARBA" id="ARBA00004651"/>
    </source>
</evidence>
<organism evidence="7 8">
    <name type="scientific">Noviherbaspirillum galbum</name>
    <dbReference type="NCBI Taxonomy" id="2709383"/>
    <lineage>
        <taxon>Bacteria</taxon>
        <taxon>Pseudomonadati</taxon>
        <taxon>Pseudomonadota</taxon>
        <taxon>Betaproteobacteria</taxon>
        <taxon>Burkholderiales</taxon>
        <taxon>Oxalobacteraceae</taxon>
        <taxon>Noviherbaspirillum</taxon>
    </lineage>
</organism>
<evidence type="ECO:0000256" key="3">
    <source>
        <dbReference type="ARBA" id="ARBA00022692"/>
    </source>
</evidence>
<feature type="transmembrane region" description="Helical" evidence="6">
    <location>
        <begin position="90"/>
        <end position="111"/>
    </location>
</feature>
<dbReference type="EMBL" id="JAAIVB010000079">
    <property type="protein sequence ID" value="NEX64484.1"/>
    <property type="molecule type" value="Genomic_DNA"/>
</dbReference>
<dbReference type="AlphaFoldDB" id="A0A6B3SV37"/>
<sequence>MHTARFFLFNLLGHGLPLLVALVSVPVVAHHAGVERLGALGVVWALVGFASFLDFGLGRVVTRRVASTPDRAGRDAELALLRGFFRRQAIPALAVLGLLLLAGGHAVSGLFPMDALGRELQDGWPWIAAGVPVTLATNWLRGILEGLHRFARVNVLRAAFGGLNYAAPALASLAWPRLDAMIAGIVAGRVAGLLAHAWVCWRAEPGILAGPPASGAIGVRSFFQEGGWITVSNVVGPLMVYSDRFVLGMMLPPRAVAWYVTGQEIMLRTLVIPGALSGVLFPQFAGDAERKRPGGQPLRAVYQRGLRVAAALMLPLCVLAAIGSYDGLRWWLGDEFALHAYQVVDIVAIGIYANALSHLPLAWLQATGHASRAAKAQLLELPAYALGLAFAVRHWGIEGVAAVWAWRVGVDCLVLLLLAGADAVRTSFLPLLAGLALVALAGLASGPQHQPAWRLGAALLMTGLALGWAWAGLLNGADRQKFQRLVSTVRLRPRP</sequence>
<name>A0A6B3SV37_9BURK</name>
<evidence type="ECO:0000256" key="2">
    <source>
        <dbReference type="ARBA" id="ARBA00022475"/>
    </source>
</evidence>
<evidence type="ECO:0000313" key="8">
    <source>
        <dbReference type="Proteomes" id="UP000482155"/>
    </source>
</evidence>
<accession>A0A6B3SV37</accession>
<dbReference type="PANTHER" id="PTHR30250:SF26">
    <property type="entry name" value="PSMA PROTEIN"/>
    <property type="match status" value="1"/>
</dbReference>
<dbReference type="Proteomes" id="UP000482155">
    <property type="component" value="Unassembled WGS sequence"/>
</dbReference>
<feature type="transmembrane region" description="Helical" evidence="6">
    <location>
        <begin position="39"/>
        <end position="57"/>
    </location>
</feature>
<comment type="subcellular location">
    <subcellularLocation>
        <location evidence="1">Cell membrane</location>
        <topology evidence="1">Multi-pass membrane protein</topology>
    </subcellularLocation>
</comment>
<protein>
    <submittedName>
        <fullName evidence="7">Oligosaccharide flippase family protein</fullName>
    </submittedName>
</protein>
<dbReference type="InterPro" id="IPR002797">
    <property type="entry name" value="Polysacc_synth"/>
</dbReference>
<dbReference type="GO" id="GO:0005886">
    <property type="term" value="C:plasma membrane"/>
    <property type="evidence" value="ECO:0007669"/>
    <property type="project" value="UniProtKB-SubCell"/>
</dbReference>
<feature type="transmembrane region" description="Helical" evidence="6">
    <location>
        <begin position="378"/>
        <end position="397"/>
    </location>
</feature>
<keyword evidence="8" id="KW-1185">Reference proteome</keyword>
<feature type="transmembrane region" description="Helical" evidence="6">
    <location>
        <begin position="123"/>
        <end position="143"/>
    </location>
</feature>
<comment type="caution">
    <text evidence="7">The sequence shown here is derived from an EMBL/GenBank/DDBJ whole genome shotgun (WGS) entry which is preliminary data.</text>
</comment>
<gene>
    <name evidence="7" type="ORF">G3574_25675</name>
</gene>
<evidence type="ECO:0000256" key="5">
    <source>
        <dbReference type="ARBA" id="ARBA00023136"/>
    </source>
</evidence>
<evidence type="ECO:0000256" key="4">
    <source>
        <dbReference type="ARBA" id="ARBA00022989"/>
    </source>
</evidence>
<dbReference type="RefSeq" id="WP_163968406.1">
    <property type="nucleotide sequence ID" value="NZ_JAAIVB010000079.1"/>
</dbReference>
<feature type="transmembrane region" description="Helical" evidence="6">
    <location>
        <begin position="403"/>
        <end position="421"/>
    </location>
</feature>
<keyword evidence="2" id="KW-1003">Cell membrane</keyword>
<keyword evidence="3 6" id="KW-0812">Transmembrane</keyword>
<reference evidence="7 8" key="1">
    <citation type="submission" date="2020-02" db="EMBL/GenBank/DDBJ databases">
        <authorList>
            <person name="Kim M.K."/>
        </authorList>
    </citation>
    <scope>NUCLEOTIDE SEQUENCE [LARGE SCALE GENOMIC DNA]</scope>
    <source>
        <strain evidence="7 8">17J57-3</strain>
    </source>
</reference>
<feature type="transmembrane region" description="Helical" evidence="6">
    <location>
        <begin position="181"/>
        <end position="201"/>
    </location>
</feature>
<dbReference type="InterPro" id="IPR050833">
    <property type="entry name" value="Poly_Biosynth_Transport"/>
</dbReference>
<keyword evidence="4 6" id="KW-1133">Transmembrane helix</keyword>
<feature type="transmembrane region" description="Helical" evidence="6">
    <location>
        <begin position="452"/>
        <end position="474"/>
    </location>
</feature>
<keyword evidence="5 6" id="KW-0472">Membrane</keyword>
<dbReference type="Pfam" id="PF01943">
    <property type="entry name" value="Polysacc_synt"/>
    <property type="match status" value="1"/>
</dbReference>
<feature type="transmembrane region" description="Helical" evidence="6">
    <location>
        <begin position="428"/>
        <end position="446"/>
    </location>
</feature>
<evidence type="ECO:0000256" key="6">
    <source>
        <dbReference type="SAM" id="Phobius"/>
    </source>
</evidence>
<feature type="transmembrane region" description="Helical" evidence="6">
    <location>
        <begin position="337"/>
        <end position="357"/>
    </location>
</feature>
<feature type="transmembrane region" description="Helical" evidence="6">
    <location>
        <begin position="306"/>
        <end position="325"/>
    </location>
</feature>
<evidence type="ECO:0000313" key="7">
    <source>
        <dbReference type="EMBL" id="NEX64484.1"/>
    </source>
</evidence>
<feature type="transmembrane region" description="Helical" evidence="6">
    <location>
        <begin position="155"/>
        <end position="175"/>
    </location>
</feature>